<accession>A0A1B8QKV7</accession>
<dbReference type="GO" id="GO:0003677">
    <property type="term" value="F:DNA binding"/>
    <property type="evidence" value="ECO:0007669"/>
    <property type="project" value="InterPro"/>
</dbReference>
<dbReference type="EMBL" id="LZNA01000007">
    <property type="protein sequence ID" value="OBX84247.1"/>
    <property type="molecule type" value="Genomic_DNA"/>
</dbReference>
<evidence type="ECO:0000313" key="4">
    <source>
        <dbReference type="Proteomes" id="UP000092616"/>
    </source>
</evidence>
<dbReference type="SUPFAM" id="SSF46689">
    <property type="entry name" value="Homeodomain-like"/>
    <property type="match status" value="1"/>
</dbReference>
<protein>
    <recommendedName>
        <fullName evidence="5">Transposase</fullName>
    </recommendedName>
</protein>
<evidence type="ECO:0008006" key="5">
    <source>
        <dbReference type="Google" id="ProtNLM"/>
    </source>
</evidence>
<gene>
    <name evidence="3" type="ORF">A9306_03670</name>
</gene>
<dbReference type="RefSeq" id="WP_067334469.1">
    <property type="nucleotide sequence ID" value="NZ_LZNA01000007.1"/>
</dbReference>
<dbReference type="Proteomes" id="UP000092616">
    <property type="component" value="Unassembled WGS sequence"/>
</dbReference>
<dbReference type="AlphaFoldDB" id="A0A1B8QKV7"/>
<proteinExistence type="inferred from homology"/>
<keyword evidence="4" id="KW-1185">Reference proteome</keyword>
<sequence>MTKERKQYSPEFKLEMIKLIEKQGQKITDIVVQYGIGESTLKNWLRRYRRELQGKPLPTGKALTEEQRELQRLRKENAQLKLERDILKKASALLAQDSLGFR</sequence>
<organism evidence="3 4">
    <name type="scientific">Faucicola atlantae</name>
    <dbReference type="NCBI Taxonomy" id="34059"/>
    <lineage>
        <taxon>Bacteria</taxon>
        <taxon>Pseudomonadati</taxon>
        <taxon>Pseudomonadota</taxon>
        <taxon>Gammaproteobacteria</taxon>
        <taxon>Moraxellales</taxon>
        <taxon>Moraxellaceae</taxon>
        <taxon>Faucicola</taxon>
    </lineage>
</organism>
<dbReference type="GO" id="GO:0004803">
    <property type="term" value="F:transposase activity"/>
    <property type="evidence" value="ECO:0007669"/>
    <property type="project" value="InterPro"/>
</dbReference>
<dbReference type="GO" id="GO:0006313">
    <property type="term" value="P:DNA transposition"/>
    <property type="evidence" value="ECO:0007669"/>
    <property type="project" value="InterPro"/>
</dbReference>
<evidence type="ECO:0000256" key="1">
    <source>
        <dbReference type="ARBA" id="ARBA00009964"/>
    </source>
</evidence>
<dbReference type="PANTHER" id="PTHR33215:SF13">
    <property type="entry name" value="PROTEIN DISTAL ANTENNA"/>
    <property type="match status" value="1"/>
</dbReference>
<dbReference type="PANTHER" id="PTHR33215">
    <property type="entry name" value="PROTEIN DISTAL ANTENNA"/>
    <property type="match status" value="1"/>
</dbReference>
<comment type="caution">
    <text evidence="3">The sequence shown here is derived from an EMBL/GenBank/DDBJ whole genome shotgun (WGS) entry which is preliminary data.</text>
</comment>
<feature type="coiled-coil region" evidence="2">
    <location>
        <begin position="63"/>
        <end position="90"/>
    </location>
</feature>
<keyword evidence="2" id="KW-0175">Coiled coil</keyword>
<comment type="similarity">
    <text evidence="1">Belongs to the transposase 8 family.</text>
</comment>
<dbReference type="InterPro" id="IPR051839">
    <property type="entry name" value="RD_transcriptional_regulator"/>
</dbReference>
<dbReference type="InterPro" id="IPR002514">
    <property type="entry name" value="Transposase_8"/>
</dbReference>
<reference evidence="3 4" key="1">
    <citation type="submission" date="2016-06" db="EMBL/GenBank/DDBJ databases">
        <title>Draft genome of Moraxella atlantae CCUG 59586.</title>
        <authorList>
            <person name="Salva-Serra F."/>
            <person name="Engstrom-Jakobsson H."/>
            <person name="Thorell K."/>
            <person name="Gonzales-Siles L."/>
            <person name="Karlsson R."/>
            <person name="Boulund F."/>
            <person name="Engstrand L."/>
            <person name="Kristiansson E."/>
            <person name="Moore E."/>
        </authorList>
    </citation>
    <scope>NUCLEOTIDE SEQUENCE [LARGE SCALE GENOMIC DNA]</scope>
    <source>
        <strain evidence="3 4">CCUG 59586</strain>
    </source>
</reference>
<evidence type="ECO:0000256" key="2">
    <source>
        <dbReference type="SAM" id="Coils"/>
    </source>
</evidence>
<evidence type="ECO:0000313" key="3">
    <source>
        <dbReference type="EMBL" id="OBX84247.1"/>
    </source>
</evidence>
<dbReference type="InterPro" id="IPR009057">
    <property type="entry name" value="Homeodomain-like_sf"/>
</dbReference>
<dbReference type="Pfam" id="PF01527">
    <property type="entry name" value="HTH_Tnp_1"/>
    <property type="match status" value="1"/>
</dbReference>
<name>A0A1B8QKV7_9GAMM</name>
<dbReference type="Gene3D" id="1.10.10.60">
    <property type="entry name" value="Homeodomain-like"/>
    <property type="match status" value="1"/>
</dbReference>